<gene>
    <name evidence="7" type="ORF">MM415A00133_0057</name>
    <name evidence="5" type="ORF">MM415B00206_0034</name>
    <name evidence="4" type="ORF">TM448A00125_0016</name>
    <name evidence="6" type="ORF">TM448B00851_0019</name>
</gene>
<evidence type="ECO:0000313" key="4">
    <source>
        <dbReference type="EMBL" id="QJA44620.1"/>
    </source>
</evidence>
<evidence type="ECO:0000259" key="3">
    <source>
        <dbReference type="Pfam" id="PF07992"/>
    </source>
</evidence>
<dbReference type="EMBL" id="MT145194">
    <property type="protein sequence ID" value="QJI05114.1"/>
    <property type="molecule type" value="Genomic_DNA"/>
</dbReference>
<organism evidence="4">
    <name type="scientific">viral metagenome</name>
    <dbReference type="NCBI Taxonomy" id="1070528"/>
    <lineage>
        <taxon>unclassified sequences</taxon>
        <taxon>metagenomes</taxon>
        <taxon>organismal metagenomes</taxon>
    </lineage>
</organism>
<dbReference type="InterPro" id="IPR023753">
    <property type="entry name" value="FAD/NAD-binding_dom"/>
</dbReference>
<feature type="domain" description="FAD/NAD(P)-binding" evidence="3">
    <location>
        <begin position="6"/>
        <end position="310"/>
    </location>
</feature>
<proteinExistence type="predicted"/>
<dbReference type="Pfam" id="PF07992">
    <property type="entry name" value="Pyr_redox_2"/>
    <property type="match status" value="1"/>
</dbReference>
<reference evidence="4" key="1">
    <citation type="submission" date="2020-03" db="EMBL/GenBank/DDBJ databases">
        <title>The deep terrestrial virosphere.</title>
        <authorList>
            <person name="Holmfeldt K."/>
            <person name="Nilsson E."/>
            <person name="Simone D."/>
            <person name="Lopez-Fernandez M."/>
            <person name="Wu X."/>
            <person name="de Brujin I."/>
            <person name="Lundin D."/>
            <person name="Andersson A."/>
            <person name="Bertilsson S."/>
            <person name="Dopson M."/>
        </authorList>
    </citation>
    <scope>NUCLEOTIDE SEQUENCE</scope>
    <source>
        <strain evidence="7">MM415A00133</strain>
        <strain evidence="5">MM415B00206</strain>
        <strain evidence="4">TM448A00125</strain>
        <strain evidence="6">TM448B00851</strain>
    </source>
</reference>
<evidence type="ECO:0000313" key="5">
    <source>
        <dbReference type="EMBL" id="QJA67517.1"/>
    </source>
</evidence>
<accession>A0A6H1ZBQ7</accession>
<dbReference type="PANTHER" id="PTHR48105">
    <property type="entry name" value="THIOREDOXIN REDUCTASE 1-RELATED-RELATED"/>
    <property type="match status" value="1"/>
</dbReference>
<dbReference type="PRINTS" id="PR00368">
    <property type="entry name" value="FADPNR"/>
</dbReference>
<keyword evidence="1" id="KW-0285">Flavoprotein</keyword>
<dbReference type="InterPro" id="IPR050097">
    <property type="entry name" value="Ferredoxin-NADP_redctase_2"/>
</dbReference>
<dbReference type="EMBL" id="MT141572">
    <property type="protein sequence ID" value="QJA67517.1"/>
    <property type="molecule type" value="Genomic_DNA"/>
</dbReference>
<dbReference type="GO" id="GO:0016491">
    <property type="term" value="F:oxidoreductase activity"/>
    <property type="evidence" value="ECO:0007669"/>
    <property type="project" value="UniProtKB-KW"/>
</dbReference>
<evidence type="ECO:0000313" key="7">
    <source>
        <dbReference type="EMBL" id="QJI05114.1"/>
    </source>
</evidence>
<evidence type="ECO:0000313" key="6">
    <source>
        <dbReference type="EMBL" id="QJH96858.1"/>
    </source>
</evidence>
<evidence type="ECO:0000256" key="1">
    <source>
        <dbReference type="ARBA" id="ARBA00022630"/>
    </source>
</evidence>
<keyword evidence="2" id="KW-0560">Oxidoreductase</keyword>
<dbReference type="EMBL" id="MT144665">
    <property type="protein sequence ID" value="QJH96858.1"/>
    <property type="molecule type" value="Genomic_DNA"/>
</dbReference>
<protein>
    <submittedName>
        <fullName evidence="4">Putative pyridine nucleotide-disulfide oxidoreductase</fullName>
    </submittedName>
</protein>
<name>A0A6H1ZBQ7_9ZZZZ</name>
<dbReference type="PRINTS" id="PR00469">
    <property type="entry name" value="PNDRDTASEII"/>
</dbReference>
<dbReference type="EMBL" id="MT143978">
    <property type="protein sequence ID" value="QJA44620.1"/>
    <property type="molecule type" value="Genomic_DNA"/>
</dbReference>
<dbReference type="InterPro" id="IPR036188">
    <property type="entry name" value="FAD/NAD-bd_sf"/>
</dbReference>
<sequence length="325" mass="35067">MTCIIDLLIIGGGPAGLNAAINAASEGLKVMLLDDGQSPGGQARESNAIENYAGFPEGITGNELMSRMVMQAIKFGVIFQCPCKAAAIARNGDDLVVITDDYQSFTAKTVLLSIGLQYRRLNASNVGALMGRGVYYGMPPFAIPKGKKCLVAIVGGANSAGQAAVRVAENQKALVHLFIRKTIDVQMSTYLIDRLRNTPNVIIMEHCEIKEVGGRIWLKYIKYSCNGAAPITLDMDNMFIFIGAVPRTMWLDHIIELDDDRFVRTGSGVSHADNSVRRPMHYETSMQGVFAAGDARAYATKRISAAVGEGSAVVQQIHQYLASMG</sequence>
<dbReference type="SUPFAM" id="SSF51905">
    <property type="entry name" value="FAD/NAD(P)-binding domain"/>
    <property type="match status" value="1"/>
</dbReference>
<dbReference type="Gene3D" id="3.50.50.60">
    <property type="entry name" value="FAD/NAD(P)-binding domain"/>
    <property type="match status" value="2"/>
</dbReference>
<evidence type="ECO:0000256" key="2">
    <source>
        <dbReference type="ARBA" id="ARBA00023002"/>
    </source>
</evidence>
<dbReference type="AlphaFoldDB" id="A0A6H1ZBQ7"/>